<protein>
    <submittedName>
        <fullName evidence="1">Glycosyl transferase</fullName>
    </submittedName>
</protein>
<evidence type="ECO:0000313" key="1">
    <source>
        <dbReference type="EMBL" id="PWE01048.1"/>
    </source>
</evidence>
<proteinExistence type="predicted"/>
<evidence type="ECO:0000313" key="2">
    <source>
        <dbReference type="Proteomes" id="UP000244956"/>
    </source>
</evidence>
<dbReference type="OrthoDB" id="9793805at2"/>
<dbReference type="AlphaFoldDB" id="A0A2U2BDB0"/>
<dbReference type="Pfam" id="PF13528">
    <property type="entry name" value="Glyco_trans_1_3"/>
    <property type="match status" value="1"/>
</dbReference>
<reference evidence="1 2" key="1">
    <citation type="submission" date="2018-05" db="EMBL/GenBank/DDBJ databases">
        <title>Marinilabilia rubrum sp. nov., isolated from saltern sediment.</title>
        <authorList>
            <person name="Zhang R."/>
        </authorList>
    </citation>
    <scope>NUCLEOTIDE SEQUENCE [LARGE SCALE GENOMIC DNA]</scope>
    <source>
        <strain evidence="1 2">WTE16</strain>
    </source>
</reference>
<dbReference type="GO" id="GO:0016740">
    <property type="term" value="F:transferase activity"/>
    <property type="evidence" value="ECO:0007669"/>
    <property type="project" value="UniProtKB-KW"/>
</dbReference>
<keyword evidence="2" id="KW-1185">Reference proteome</keyword>
<keyword evidence="1" id="KW-0808">Transferase</keyword>
<sequence>MKILYAIQGTGNGHLARAIDLIPEFRKYGNVDVLLSGQHCELQLPFDIKYRMQGFGFFFGTNGGIDLQKTWKKNSLARFFKEITKLPVDDYDLVISDFEPVSAWACRIKGKRCFGMSHQSAVINPKVPQPKQSKWWGRGILKHYAPTTDHLGFHFSALSNKVFTPVIRKSVRQLSTVNNGHYTVYLPAYSDIQIISVLSGIREVNWQVFSKHAKVPYSFNHISVMPIDNDTFLKSMAGSTGVLSNAGFETPSEALYLGKKLCVVPMKNQYEQSCNAAMLEEMEIPVLRSFSSNELPQLRDWVIMGEKVAVNYPDNVQGVVRKMMDMAESYQDSHQKKNIPGLAGALSG</sequence>
<dbReference type="RefSeq" id="WP_109262503.1">
    <property type="nucleotide sequence ID" value="NZ_QEWP01000001.1"/>
</dbReference>
<accession>A0A2U2BDB0</accession>
<organism evidence="1 2">
    <name type="scientific">Marinilabilia rubra</name>
    <dbReference type="NCBI Taxonomy" id="2162893"/>
    <lineage>
        <taxon>Bacteria</taxon>
        <taxon>Pseudomonadati</taxon>
        <taxon>Bacteroidota</taxon>
        <taxon>Bacteroidia</taxon>
        <taxon>Marinilabiliales</taxon>
        <taxon>Marinilabiliaceae</taxon>
        <taxon>Marinilabilia</taxon>
    </lineage>
</organism>
<dbReference type="EMBL" id="QEWP01000001">
    <property type="protein sequence ID" value="PWE01048.1"/>
    <property type="molecule type" value="Genomic_DNA"/>
</dbReference>
<dbReference type="Proteomes" id="UP000244956">
    <property type="component" value="Unassembled WGS sequence"/>
</dbReference>
<dbReference type="SUPFAM" id="SSF53756">
    <property type="entry name" value="UDP-Glycosyltransferase/glycogen phosphorylase"/>
    <property type="match status" value="1"/>
</dbReference>
<comment type="caution">
    <text evidence="1">The sequence shown here is derived from an EMBL/GenBank/DDBJ whole genome shotgun (WGS) entry which is preliminary data.</text>
</comment>
<name>A0A2U2BDB0_9BACT</name>
<gene>
    <name evidence="1" type="ORF">DDZ16_00740</name>
</gene>